<dbReference type="PROSITE" id="PS52016">
    <property type="entry name" value="TONB_DEPENDENT_REC_3"/>
    <property type="match status" value="1"/>
</dbReference>
<dbReference type="Pfam" id="PF07660">
    <property type="entry name" value="STN"/>
    <property type="match status" value="1"/>
</dbReference>
<dbReference type="InterPro" id="IPR039426">
    <property type="entry name" value="TonB-dep_rcpt-like"/>
</dbReference>
<evidence type="ECO:0000256" key="2">
    <source>
        <dbReference type="ARBA" id="ARBA00022448"/>
    </source>
</evidence>
<feature type="domain" description="Secretin/TonB short N-terminal" evidence="8">
    <location>
        <begin position="69"/>
        <end position="120"/>
    </location>
</feature>
<evidence type="ECO:0000256" key="3">
    <source>
        <dbReference type="ARBA" id="ARBA00022452"/>
    </source>
</evidence>
<keyword evidence="2 7" id="KW-0813">Transport</keyword>
<dbReference type="SUPFAM" id="SSF56935">
    <property type="entry name" value="Porins"/>
    <property type="match status" value="1"/>
</dbReference>
<dbReference type="NCBIfam" id="TIGR04056">
    <property type="entry name" value="OMP_RagA_SusC"/>
    <property type="match status" value="1"/>
</dbReference>
<evidence type="ECO:0000256" key="1">
    <source>
        <dbReference type="ARBA" id="ARBA00004571"/>
    </source>
</evidence>
<dbReference type="AlphaFoldDB" id="A0A2T5C6H6"/>
<dbReference type="Gene3D" id="2.60.40.1120">
    <property type="entry name" value="Carboxypeptidase-like, regulatory domain"/>
    <property type="match status" value="1"/>
</dbReference>
<dbReference type="InterPro" id="IPR023997">
    <property type="entry name" value="TonB-dep_OMP_SusC/RagA_CS"/>
</dbReference>
<keyword evidence="3 7" id="KW-1134">Transmembrane beta strand</keyword>
<dbReference type="Gene3D" id="2.170.130.10">
    <property type="entry name" value="TonB-dependent receptor, plug domain"/>
    <property type="match status" value="1"/>
</dbReference>
<dbReference type="NCBIfam" id="TIGR04057">
    <property type="entry name" value="SusC_RagA_signa"/>
    <property type="match status" value="1"/>
</dbReference>
<keyword evidence="10" id="KW-1185">Reference proteome</keyword>
<keyword evidence="4 7" id="KW-0812">Transmembrane</keyword>
<comment type="similarity">
    <text evidence="7">Belongs to the TonB-dependent receptor family.</text>
</comment>
<dbReference type="OrthoDB" id="1108421at2"/>
<evidence type="ECO:0000259" key="8">
    <source>
        <dbReference type="SMART" id="SM00965"/>
    </source>
</evidence>
<dbReference type="InterPro" id="IPR012910">
    <property type="entry name" value="Plug_dom"/>
</dbReference>
<evidence type="ECO:0000256" key="5">
    <source>
        <dbReference type="ARBA" id="ARBA00023136"/>
    </source>
</evidence>
<evidence type="ECO:0000313" key="9">
    <source>
        <dbReference type="EMBL" id="PTN10541.1"/>
    </source>
</evidence>
<dbReference type="InterPro" id="IPR008969">
    <property type="entry name" value="CarboxyPept-like_regulatory"/>
</dbReference>
<dbReference type="SUPFAM" id="SSF49464">
    <property type="entry name" value="Carboxypeptidase regulatory domain-like"/>
    <property type="match status" value="1"/>
</dbReference>
<evidence type="ECO:0000256" key="4">
    <source>
        <dbReference type="ARBA" id="ARBA00022692"/>
    </source>
</evidence>
<protein>
    <submittedName>
        <fullName evidence="9">TonB-linked SusC/RagA family outer membrane protein</fullName>
    </submittedName>
</protein>
<comment type="subcellular location">
    <subcellularLocation>
        <location evidence="1 7">Cell outer membrane</location>
        <topology evidence="1 7">Multi-pass membrane protein</topology>
    </subcellularLocation>
</comment>
<evidence type="ECO:0000313" key="10">
    <source>
        <dbReference type="Proteomes" id="UP000243525"/>
    </source>
</evidence>
<dbReference type="InterPro" id="IPR036942">
    <property type="entry name" value="Beta-barrel_TonB_sf"/>
</dbReference>
<proteinExistence type="inferred from homology"/>
<dbReference type="Pfam" id="PF13715">
    <property type="entry name" value="CarbopepD_reg_2"/>
    <property type="match status" value="1"/>
</dbReference>
<dbReference type="GO" id="GO:0009279">
    <property type="term" value="C:cell outer membrane"/>
    <property type="evidence" value="ECO:0007669"/>
    <property type="project" value="UniProtKB-SubCell"/>
</dbReference>
<sequence>MKKKVKCYALPWEDISKLWRIMRLTFFIFLISLLNVSGNAFSQQNKMSLKYSNVTLKDAFQAIEENSNYVFFYNAQQIQLDERVSLNVENKSIENILDELFLGKPISYKVIDRRIVLYPKSESDVPVKQQKSHPVKGKVTGPGGEPIPGTTVLIKGTMLGTVTDLDGNYSLREVDDNSILVFSFVGMRTKEIPVNGQLRVDVQMQEDAVGLDEVVAIGYGSQKKRDLTGSVASVNAEDIQSLPVPSVGDAMQGRAAGVQVIASGTPGSDPTFRIRGIGTVNNNNPLLVIDGVPTDAGLNQLNMDDVENIQILKDASATAIYGSRGANGVVIVTTKKGTKGKGKINFNAYYGIQEATSLVDMLNASQFAAMHNEMMENAGMVKNPAYGDPASLGGGTDWIGALFSTAPMQNYSLSYSGGAEKNTYYVSANYFNQEGIVLNTGFKRYALKFNSETQVLDKVKFGNMLTLNHDDKYSGDYSILNTMRALPTQSIYNADGTYAGPEGIPSWVGDVTNPIGKAELVDNSTLGYNLLGSIYVDIELMKGLTFRSTAGLKANFWQSRTWSPKYDWQPTPQEQSYLGQASYKSITWNWDNLLTYTTTIGGDHRLTVMAGTSAQENKYEVISGSIQEFASDVTQTLDNGLSQKNVGGYGDSWALMSYMGRLNYSYADKYLVTATVRRDGSSRFGTNNKWGIFPSGSLAWRISEEDFFQSVRFIDNLKLRAGFGLTGNQEIGNYSFASELSTIKYNFNDNLVNAVVPSKMPNPNVQWESQQQMNVGFDATIFDQRINLTVDAYQKNTKDMLVPMAVPITTGYSDLDVPYINAGEVENKGIEVSIDSRNLTGDFTWDTNFNISFNKNKVKSLNDTIPMSRGDVGLNQKIGRIETGKAIDVFYGYVTDGIFQTQAEVDAHALQVPGEDVYARTSAGDIRFKDLNSDGVIDDNDRTYIGNPNPDFIFALSNRFAYKGFDMTIFIQGVYGNEIYNANRIWSEGMAVAYNQSTATLNRWNGEGTSNSTPRAVFNDPNKNVRPSDRFVEDGSYLRVKNVTLGYTFPKRWVEKVKMSSARLYVSGTNLLTFTDYSGFDPEVGSNGIDISTYPVTRTYSVGVNVSF</sequence>
<keyword evidence="5 7" id="KW-0472">Membrane</keyword>
<gene>
    <name evidence="9" type="ORF">C8N47_101190</name>
</gene>
<dbReference type="InterPro" id="IPR023996">
    <property type="entry name" value="TonB-dep_OMP_SusC/RagA"/>
</dbReference>
<dbReference type="InterPro" id="IPR037066">
    <property type="entry name" value="Plug_dom_sf"/>
</dbReference>
<dbReference type="Pfam" id="PF07715">
    <property type="entry name" value="Plug"/>
    <property type="match status" value="1"/>
</dbReference>
<reference evidence="9 10" key="1">
    <citation type="submission" date="2018-04" db="EMBL/GenBank/DDBJ databases">
        <title>Genomic Encyclopedia of Archaeal and Bacterial Type Strains, Phase II (KMG-II): from individual species to whole genera.</title>
        <authorList>
            <person name="Goeker M."/>
        </authorList>
    </citation>
    <scope>NUCLEOTIDE SEQUENCE [LARGE SCALE GENOMIC DNA]</scope>
    <source>
        <strain evidence="9 10">DSM 28823</strain>
    </source>
</reference>
<accession>A0A2T5C6H6</accession>
<dbReference type="InterPro" id="IPR011662">
    <property type="entry name" value="Secretin/TonB_short_N"/>
</dbReference>
<dbReference type="Proteomes" id="UP000243525">
    <property type="component" value="Unassembled WGS sequence"/>
</dbReference>
<dbReference type="EMBL" id="QAAD01000001">
    <property type="protein sequence ID" value="PTN10541.1"/>
    <property type="molecule type" value="Genomic_DNA"/>
</dbReference>
<comment type="caution">
    <text evidence="9">The sequence shown here is derived from an EMBL/GenBank/DDBJ whole genome shotgun (WGS) entry which is preliminary data.</text>
</comment>
<keyword evidence="6 7" id="KW-0998">Cell outer membrane</keyword>
<dbReference type="Gene3D" id="2.40.170.20">
    <property type="entry name" value="TonB-dependent receptor, beta-barrel domain"/>
    <property type="match status" value="1"/>
</dbReference>
<evidence type="ECO:0000256" key="7">
    <source>
        <dbReference type="PROSITE-ProRule" id="PRU01360"/>
    </source>
</evidence>
<dbReference type="SMART" id="SM00965">
    <property type="entry name" value="STN"/>
    <property type="match status" value="1"/>
</dbReference>
<organism evidence="9 10">
    <name type="scientific">Mangrovibacterium marinum</name>
    <dbReference type="NCBI Taxonomy" id="1639118"/>
    <lineage>
        <taxon>Bacteria</taxon>
        <taxon>Pseudomonadati</taxon>
        <taxon>Bacteroidota</taxon>
        <taxon>Bacteroidia</taxon>
        <taxon>Marinilabiliales</taxon>
        <taxon>Prolixibacteraceae</taxon>
        <taxon>Mangrovibacterium</taxon>
    </lineage>
</organism>
<evidence type="ECO:0000256" key="6">
    <source>
        <dbReference type="ARBA" id="ARBA00023237"/>
    </source>
</evidence>
<name>A0A2T5C6H6_9BACT</name>